<accession>A0A5I2S0J0</accession>
<dbReference type="AlphaFoldDB" id="A0A5I2S0J0"/>
<evidence type="ECO:0000313" key="1">
    <source>
        <dbReference type="EMBL" id="EBV3763198.1"/>
    </source>
</evidence>
<proteinExistence type="predicted"/>
<gene>
    <name evidence="1" type="ORF">DOJ23_16880</name>
    <name evidence="2" type="ORF">DPS10_11005</name>
</gene>
<evidence type="ECO:0000313" key="2">
    <source>
        <dbReference type="EMBL" id="EBX3355384.1"/>
    </source>
</evidence>
<sequence>MSQKTANHENRVRECNDILDTHLKDMQTGFMIRTNSGEFMIRDKKLIKKITKDVACHVDGELLKLGM</sequence>
<dbReference type="EMBL" id="AAHFAS010000039">
    <property type="protein sequence ID" value="EBV3763198.1"/>
    <property type="molecule type" value="Genomic_DNA"/>
</dbReference>
<comment type="caution">
    <text evidence="1">The sequence shown here is derived from an EMBL/GenBank/DDBJ whole genome shotgun (WGS) entry which is preliminary data.</text>
</comment>
<reference evidence="1" key="1">
    <citation type="submission" date="2018-06" db="EMBL/GenBank/DDBJ databases">
        <authorList>
            <person name="Ashton P.M."/>
            <person name="Dallman T."/>
            <person name="Nair S."/>
            <person name="De Pinna E."/>
            <person name="Peters T."/>
            <person name="Grant K."/>
        </authorList>
    </citation>
    <scope>NUCLEOTIDE SEQUENCE</scope>
    <source>
        <strain evidence="1">105336</strain>
        <strain evidence="2">205626</strain>
    </source>
</reference>
<protein>
    <submittedName>
        <fullName evidence="1">Uncharacterized protein</fullName>
    </submittedName>
</protein>
<dbReference type="EMBL" id="AAHKXZ010000007">
    <property type="protein sequence ID" value="EBX3355384.1"/>
    <property type="molecule type" value="Genomic_DNA"/>
</dbReference>
<name>A0A5I2S0J0_SALET</name>
<organism evidence="1">
    <name type="scientific">Salmonella enterica subsp. enterica serovar Braenderup</name>
    <dbReference type="NCBI Taxonomy" id="149391"/>
    <lineage>
        <taxon>Bacteria</taxon>
        <taxon>Pseudomonadati</taxon>
        <taxon>Pseudomonadota</taxon>
        <taxon>Gammaproteobacteria</taxon>
        <taxon>Enterobacterales</taxon>
        <taxon>Enterobacteriaceae</taxon>
        <taxon>Salmonella</taxon>
    </lineage>
</organism>